<dbReference type="PRINTS" id="PR00245">
    <property type="entry name" value="OLFACTORYR"/>
</dbReference>
<dbReference type="GeneTree" id="ENSGT01150000286912"/>
<dbReference type="InParanoid" id="A0A674IX27"/>
<evidence type="ECO:0000256" key="3">
    <source>
        <dbReference type="ARBA" id="ARBA00022606"/>
    </source>
</evidence>
<evidence type="ECO:0000256" key="10">
    <source>
        <dbReference type="RuleBase" id="RU363047"/>
    </source>
</evidence>
<dbReference type="InterPro" id="IPR050402">
    <property type="entry name" value="OR51/52/56-like"/>
</dbReference>
<evidence type="ECO:0000256" key="6">
    <source>
        <dbReference type="ARBA" id="ARBA00022989"/>
    </source>
</evidence>
<dbReference type="FunFam" id="1.20.1070.10:FF:000006">
    <property type="entry name" value="Olfactory receptor"/>
    <property type="match status" value="1"/>
</dbReference>
<dbReference type="PRINTS" id="PR00237">
    <property type="entry name" value="GPCRRHODOPSN"/>
</dbReference>
<feature type="transmembrane region" description="Helical" evidence="10">
    <location>
        <begin position="65"/>
        <end position="87"/>
    </location>
</feature>
<evidence type="ECO:0000256" key="9">
    <source>
        <dbReference type="RuleBase" id="RU000688"/>
    </source>
</evidence>
<dbReference type="PANTHER" id="PTHR26450:SF77">
    <property type="entry name" value="OLFACTORY RECEPTOR"/>
    <property type="match status" value="1"/>
</dbReference>
<feature type="transmembrane region" description="Helical" evidence="10">
    <location>
        <begin position="146"/>
        <end position="168"/>
    </location>
</feature>
<dbReference type="Proteomes" id="UP000472274">
    <property type="component" value="Unplaced"/>
</dbReference>
<feature type="transmembrane region" description="Helical" evidence="10">
    <location>
        <begin position="107"/>
        <end position="125"/>
    </location>
</feature>
<dbReference type="SUPFAM" id="SSF81321">
    <property type="entry name" value="Family A G protein-coupled receptor-like"/>
    <property type="match status" value="1"/>
</dbReference>
<keyword evidence="9" id="KW-0297">G-protein coupled receptor</keyword>
<evidence type="ECO:0000259" key="11">
    <source>
        <dbReference type="PROSITE" id="PS50262"/>
    </source>
</evidence>
<name>A0A674IX27_9SAUR</name>
<keyword evidence="6 10" id="KW-1133">Transmembrane helix</keyword>
<gene>
    <name evidence="12" type="primary">LOC113408957</name>
</gene>
<dbReference type="Gene3D" id="1.20.1070.10">
    <property type="entry name" value="Rhodopsin 7-helix transmembrane proteins"/>
    <property type="match status" value="1"/>
</dbReference>
<comment type="similarity">
    <text evidence="9">Belongs to the G-protein coupled receptor 1 family.</text>
</comment>
<keyword evidence="7 10" id="KW-0472">Membrane</keyword>
<feature type="domain" description="G-protein coupled receptors family 1 profile" evidence="11">
    <location>
        <begin position="46"/>
        <end position="296"/>
    </location>
</feature>
<dbReference type="PROSITE" id="PS50262">
    <property type="entry name" value="G_PROTEIN_RECEP_F1_2"/>
    <property type="match status" value="1"/>
</dbReference>
<keyword evidence="5 10" id="KW-0552">Olfaction</keyword>
<keyword evidence="9" id="KW-0675">Receptor</keyword>
<evidence type="ECO:0000256" key="7">
    <source>
        <dbReference type="ARBA" id="ARBA00023136"/>
    </source>
</evidence>
<reference evidence="12" key="1">
    <citation type="submission" date="2025-08" db="UniProtKB">
        <authorList>
            <consortium name="Ensembl"/>
        </authorList>
    </citation>
    <scope>IDENTIFICATION</scope>
</reference>
<feature type="transmembrane region" description="Helical" evidence="10">
    <location>
        <begin position="205"/>
        <end position="225"/>
    </location>
</feature>
<reference evidence="12" key="2">
    <citation type="submission" date="2025-09" db="UniProtKB">
        <authorList>
            <consortium name="Ensembl"/>
        </authorList>
    </citation>
    <scope>IDENTIFICATION</scope>
</reference>
<keyword evidence="4 9" id="KW-0812">Transmembrane</keyword>
<dbReference type="GO" id="GO:0004984">
    <property type="term" value="F:olfactory receptor activity"/>
    <property type="evidence" value="ECO:0007669"/>
    <property type="project" value="InterPro"/>
</dbReference>
<dbReference type="CDD" id="cd15952">
    <property type="entry name" value="7tmA_OR52E-like"/>
    <property type="match status" value="1"/>
</dbReference>
<dbReference type="InterPro" id="IPR000725">
    <property type="entry name" value="Olfact_rcpt"/>
</dbReference>
<keyword evidence="3 10" id="KW-0716">Sensory transduction</keyword>
<feature type="transmembrane region" description="Helical" evidence="10">
    <location>
        <begin position="30"/>
        <end position="53"/>
    </location>
</feature>
<dbReference type="InterPro" id="IPR017452">
    <property type="entry name" value="GPCR_Rhodpsn_7TM"/>
</dbReference>
<dbReference type="AlphaFoldDB" id="A0A674IX27"/>
<dbReference type="GO" id="GO:0005886">
    <property type="term" value="C:plasma membrane"/>
    <property type="evidence" value="ECO:0007669"/>
    <property type="project" value="UniProtKB-SubCell"/>
</dbReference>
<dbReference type="Pfam" id="PF13853">
    <property type="entry name" value="7tm_4"/>
    <property type="match status" value="1"/>
</dbReference>
<protein>
    <recommendedName>
        <fullName evidence="10">Olfactory receptor</fullName>
    </recommendedName>
</protein>
<evidence type="ECO:0000256" key="4">
    <source>
        <dbReference type="ARBA" id="ARBA00022692"/>
    </source>
</evidence>
<comment type="subcellular location">
    <subcellularLocation>
        <location evidence="10">Cell membrane</location>
        <topology evidence="10">Multi-pass membrane protein</topology>
    </subcellularLocation>
    <subcellularLocation>
        <location evidence="2">Membrane</location>
        <topology evidence="2">Multi-pass membrane protein</topology>
    </subcellularLocation>
</comment>
<dbReference type="GO" id="GO:0004930">
    <property type="term" value="F:G protein-coupled receptor activity"/>
    <property type="evidence" value="ECO:0007669"/>
    <property type="project" value="UniProtKB-KW"/>
</dbReference>
<organism evidence="12 13">
    <name type="scientific">Terrapene triunguis</name>
    <name type="common">Three-toed box turtle</name>
    <dbReference type="NCBI Taxonomy" id="2587831"/>
    <lineage>
        <taxon>Eukaryota</taxon>
        <taxon>Metazoa</taxon>
        <taxon>Chordata</taxon>
        <taxon>Craniata</taxon>
        <taxon>Vertebrata</taxon>
        <taxon>Euteleostomi</taxon>
        <taxon>Archelosauria</taxon>
        <taxon>Testudinata</taxon>
        <taxon>Testudines</taxon>
        <taxon>Cryptodira</taxon>
        <taxon>Durocryptodira</taxon>
        <taxon>Testudinoidea</taxon>
        <taxon>Emydidae</taxon>
        <taxon>Terrapene</taxon>
    </lineage>
</organism>
<dbReference type="InterPro" id="IPR000276">
    <property type="entry name" value="GPCR_Rhodpsn"/>
</dbReference>
<feature type="transmembrane region" description="Helical" evidence="10">
    <location>
        <begin position="245"/>
        <end position="264"/>
    </location>
</feature>
<dbReference type="PROSITE" id="PS00237">
    <property type="entry name" value="G_PROTEIN_RECEP_F1_1"/>
    <property type="match status" value="1"/>
</dbReference>
<accession>A0A674IX27</accession>
<keyword evidence="13" id="KW-1185">Reference proteome</keyword>
<evidence type="ECO:0000313" key="13">
    <source>
        <dbReference type="Proteomes" id="UP000472274"/>
    </source>
</evidence>
<evidence type="ECO:0000256" key="1">
    <source>
        <dbReference type="ARBA" id="ARBA00002936"/>
    </source>
</evidence>
<evidence type="ECO:0000256" key="5">
    <source>
        <dbReference type="ARBA" id="ARBA00022725"/>
    </source>
</evidence>
<feature type="transmembrane region" description="Helical" evidence="10">
    <location>
        <begin position="276"/>
        <end position="298"/>
    </location>
</feature>
<proteinExistence type="inferred from homology"/>
<keyword evidence="8 9" id="KW-0807">Transducer</keyword>
<keyword evidence="10" id="KW-1003">Cell membrane</keyword>
<dbReference type="PANTHER" id="PTHR26450">
    <property type="entry name" value="OLFACTORY RECEPTOR 56B1-RELATED"/>
    <property type="match status" value="1"/>
</dbReference>
<comment type="function">
    <text evidence="1">Odorant receptor.</text>
</comment>
<dbReference type="Ensembl" id="ENSTMTT00000013286.1">
    <property type="protein sequence ID" value="ENSTMTP00000012843.1"/>
    <property type="gene ID" value="ENSTMTG00000009299.1"/>
</dbReference>
<evidence type="ECO:0000256" key="2">
    <source>
        <dbReference type="ARBA" id="ARBA00004141"/>
    </source>
</evidence>
<sequence>MQLMPLLNYTYSHPSTFILLGIPGLEAAHAWISILFCTVYIITLLGNCTILLIVKTEPSLHQPMFYLLCMLSAVDLGLSTATVPRMLGIFWFNFREISFGGCLTQMFFIHTFTGMESDVLLAMAFDRYVAICDPLRYTVILAKKRIALIGLVIILKPGVLIFPMVFLADRLPFCRARVLAHSYCEHMGIAKLACADIRANGEYDLFLVSLLVMDLIMIFLSYVRILQAVFRLPSNGARLKALSTCGSHMAVMFIFYTPVLFLYLTHRFGQQIPHSAHILVASFHILMPPMLNPVIYGVRAKEIRERVLRKFPRESATWSCFC</sequence>
<evidence type="ECO:0000313" key="12">
    <source>
        <dbReference type="Ensembl" id="ENSTMTP00000012843.1"/>
    </source>
</evidence>
<evidence type="ECO:0000256" key="8">
    <source>
        <dbReference type="ARBA" id="ARBA00023224"/>
    </source>
</evidence>